<dbReference type="OrthoDB" id="10259622at2759"/>
<dbReference type="AlphaFoldDB" id="A0A067PZY1"/>
<feature type="region of interest" description="Disordered" evidence="1">
    <location>
        <begin position="1"/>
        <end position="30"/>
    </location>
</feature>
<dbReference type="HOGENOM" id="CLU_030738_0_0_1"/>
<dbReference type="GO" id="GO:0003682">
    <property type="term" value="F:chromatin binding"/>
    <property type="evidence" value="ECO:0007669"/>
    <property type="project" value="InterPro"/>
</dbReference>
<dbReference type="Proteomes" id="UP000027265">
    <property type="component" value="Unassembled WGS sequence"/>
</dbReference>
<organism evidence="3 4">
    <name type="scientific">Jaapia argillacea MUCL 33604</name>
    <dbReference type="NCBI Taxonomy" id="933084"/>
    <lineage>
        <taxon>Eukaryota</taxon>
        <taxon>Fungi</taxon>
        <taxon>Dikarya</taxon>
        <taxon>Basidiomycota</taxon>
        <taxon>Agaricomycotina</taxon>
        <taxon>Agaricomycetes</taxon>
        <taxon>Agaricomycetidae</taxon>
        <taxon>Jaapiales</taxon>
        <taxon>Jaapiaceae</taxon>
        <taxon>Jaapia</taxon>
    </lineage>
</organism>
<name>A0A067PZY1_9AGAM</name>
<dbReference type="Gene3D" id="2.30.30.490">
    <property type="match status" value="1"/>
</dbReference>
<proteinExistence type="predicted"/>
<evidence type="ECO:0000259" key="2">
    <source>
        <dbReference type="PROSITE" id="PS51038"/>
    </source>
</evidence>
<evidence type="ECO:0000256" key="1">
    <source>
        <dbReference type="SAM" id="MobiDB-lite"/>
    </source>
</evidence>
<dbReference type="EMBL" id="KL197721">
    <property type="protein sequence ID" value="KDQ56822.1"/>
    <property type="molecule type" value="Genomic_DNA"/>
</dbReference>
<gene>
    <name evidence="3" type="ORF">JAAARDRAFT_158053</name>
</gene>
<protein>
    <recommendedName>
        <fullName evidence="2">BAH domain-containing protein</fullName>
    </recommendedName>
</protein>
<reference evidence="4" key="1">
    <citation type="journal article" date="2014" name="Proc. Natl. Acad. Sci. U.S.A.">
        <title>Extensive sampling of basidiomycete genomes demonstrates inadequacy of the white-rot/brown-rot paradigm for wood decay fungi.</title>
        <authorList>
            <person name="Riley R."/>
            <person name="Salamov A.A."/>
            <person name="Brown D.W."/>
            <person name="Nagy L.G."/>
            <person name="Floudas D."/>
            <person name="Held B.W."/>
            <person name="Levasseur A."/>
            <person name="Lombard V."/>
            <person name="Morin E."/>
            <person name="Otillar R."/>
            <person name="Lindquist E.A."/>
            <person name="Sun H."/>
            <person name="LaButti K.M."/>
            <person name="Schmutz J."/>
            <person name="Jabbour D."/>
            <person name="Luo H."/>
            <person name="Baker S.E."/>
            <person name="Pisabarro A.G."/>
            <person name="Walton J.D."/>
            <person name="Blanchette R.A."/>
            <person name="Henrissat B."/>
            <person name="Martin F."/>
            <person name="Cullen D."/>
            <person name="Hibbett D.S."/>
            <person name="Grigoriev I.V."/>
        </authorList>
    </citation>
    <scope>NUCLEOTIDE SEQUENCE [LARGE SCALE GENOMIC DNA]</scope>
    <source>
        <strain evidence="4">MUCL 33604</strain>
    </source>
</reference>
<dbReference type="InterPro" id="IPR001025">
    <property type="entry name" value="BAH_dom"/>
</dbReference>
<dbReference type="InParanoid" id="A0A067PZY1"/>
<feature type="domain" description="BAH" evidence="2">
    <location>
        <begin position="52"/>
        <end position="182"/>
    </location>
</feature>
<evidence type="ECO:0000313" key="3">
    <source>
        <dbReference type="EMBL" id="KDQ56822.1"/>
    </source>
</evidence>
<dbReference type="PROSITE" id="PS51038">
    <property type="entry name" value="BAH"/>
    <property type="match status" value="1"/>
</dbReference>
<evidence type="ECO:0000313" key="4">
    <source>
        <dbReference type="Proteomes" id="UP000027265"/>
    </source>
</evidence>
<dbReference type="PANTHER" id="PTHR46364">
    <property type="entry name" value="OS08G0421900 PROTEIN"/>
    <property type="match status" value="1"/>
</dbReference>
<accession>A0A067PZY1</accession>
<sequence length="366" mass="41706">MPRKSTRRLTFPKSQKSQKRTKNAYGTPSPGLWATMTKHRGFQVLDEKDEMYQFVQGNVALVLPEGVPPVNKLAVHEFWVCKIIEVRSIEDNEEPEVWARVQWYWSPQEIAERIESFDIARCGRFERLFSDQFDLVSSLCFSCIAPLAEYDETRLDQPTISPDTFYCRYNFKLRPRRISPNHEGTCLCTRAYNPDIDTMHFCPRPSCRASYHRECLLKAKWVETSTSGRDLRLLCSNPDSDDTFEMRTLGPRRKRVKLDLVAGSTYAPSGDRSLEEALDYLPTGLVKIAQLPIMKGVEGGGLVGNVRSVVAARRMVYEALMSVSGPLAVPSNWEERVDLSEVPSSRRAKQLSKIPLFRCPQCQGAI</sequence>
<keyword evidence="4" id="KW-1185">Reference proteome</keyword>
<dbReference type="InterPro" id="IPR043151">
    <property type="entry name" value="BAH_sf"/>
</dbReference>